<feature type="transmembrane region" description="Helical" evidence="4">
    <location>
        <begin position="163"/>
        <end position="185"/>
    </location>
</feature>
<comment type="caution">
    <text evidence="5">The sequence shown here is derived from an EMBL/GenBank/DDBJ whole genome shotgun (WGS) entry which is preliminary data.</text>
</comment>
<evidence type="ECO:0000256" key="1">
    <source>
        <dbReference type="ARBA" id="ARBA00006484"/>
    </source>
</evidence>
<dbReference type="InterPro" id="IPR002347">
    <property type="entry name" value="SDR_fam"/>
</dbReference>
<dbReference type="PRINTS" id="PR00081">
    <property type="entry name" value="GDHRDH"/>
</dbReference>
<comment type="similarity">
    <text evidence="1">Belongs to the short-chain dehydrogenases/reductases (SDR) family.</text>
</comment>
<gene>
    <name evidence="5" type="ORF">PCL_09017</name>
</gene>
<organism evidence="5 6">
    <name type="scientific">Purpureocillium lilacinum</name>
    <name type="common">Paecilomyces lilacinus</name>
    <dbReference type="NCBI Taxonomy" id="33203"/>
    <lineage>
        <taxon>Eukaryota</taxon>
        <taxon>Fungi</taxon>
        <taxon>Dikarya</taxon>
        <taxon>Ascomycota</taxon>
        <taxon>Pezizomycotina</taxon>
        <taxon>Sordariomycetes</taxon>
        <taxon>Hypocreomycetidae</taxon>
        <taxon>Hypocreales</taxon>
        <taxon>Ophiocordycipitaceae</taxon>
        <taxon>Purpureocillium</taxon>
    </lineage>
</organism>
<dbReference type="InterPro" id="IPR036291">
    <property type="entry name" value="NAD(P)-bd_dom_sf"/>
</dbReference>
<dbReference type="PANTHER" id="PTHR24322">
    <property type="entry name" value="PKSB"/>
    <property type="match status" value="1"/>
</dbReference>
<dbReference type="Proteomes" id="UP000245956">
    <property type="component" value="Unassembled WGS sequence"/>
</dbReference>
<dbReference type="PRINTS" id="PR00080">
    <property type="entry name" value="SDRFAMILY"/>
</dbReference>
<dbReference type="Pfam" id="PF00106">
    <property type="entry name" value="adh_short"/>
    <property type="match status" value="2"/>
</dbReference>
<evidence type="ECO:0000313" key="6">
    <source>
        <dbReference type="Proteomes" id="UP000245956"/>
    </source>
</evidence>
<dbReference type="CDD" id="cd05339">
    <property type="entry name" value="17beta-HSDXI-like_SDR_c"/>
    <property type="match status" value="1"/>
</dbReference>
<sequence>MASWTRARAARCACGSNRLAGPTKSVYCVCVRCLTGVSNQGSPSHAAAGFDQTATISSPAFQRRKGGGASPSSLLSSLSPPFAALLRALSLTATNESLPGEPSHHLRRPAIQPASQQLYVAASNPQPHCLPACLLTTTTMARPPNYPRPPQHDSWFAPLSVDLFLKVLYVTLLHPFVCWIIPLCLRARTVKWEAPPMLFAFAWATLVTLGWAAAAVNRRVAYGAPREVDLGEEVIVVTGGASGLGMLVAEVYGMRGATVAVLDVNEMENGEARGVTYYKCDVSDKAQVARVAAEIEKDVSVALRLSLPTRAAPLSLILSLMVLGTPTVLINNAAIVVGKSFLNLTLDDIDTSLGTNLLGPFYCLKAFLPALIRSGRGGTIVNVSSVIGHLGAARLTDYAAAKAGLTALHRSLAAELRETHPEIRTVLVTPGQVSTPLFYGVQTPSAFLAPVVEPVDVARDIIAAVDAGTGGWAAMPLYARWVDWYNVLPAGVQVLARRLSGIDRGMRTFVGRRGAGGEDGKAS</sequence>
<dbReference type="EMBL" id="LCWV01000004">
    <property type="protein sequence ID" value="PWI73741.1"/>
    <property type="molecule type" value="Genomic_DNA"/>
</dbReference>
<proteinExistence type="inferred from homology"/>
<reference evidence="5 6" key="1">
    <citation type="journal article" date="2016" name="Front. Microbiol.">
        <title>Genome and transcriptome sequences reveal the specific parasitism of the nematophagous Purpureocillium lilacinum 36-1.</title>
        <authorList>
            <person name="Xie J."/>
            <person name="Li S."/>
            <person name="Mo C."/>
            <person name="Xiao X."/>
            <person name="Peng D."/>
            <person name="Wang G."/>
            <person name="Xiao Y."/>
        </authorList>
    </citation>
    <scope>NUCLEOTIDE SEQUENCE [LARGE SCALE GENOMIC DNA]</scope>
    <source>
        <strain evidence="5 6">36-1</strain>
    </source>
</reference>
<dbReference type="AlphaFoldDB" id="A0A2U3EGV9"/>
<evidence type="ECO:0000313" key="5">
    <source>
        <dbReference type="EMBL" id="PWI73741.1"/>
    </source>
</evidence>
<keyword evidence="4" id="KW-0472">Membrane</keyword>
<evidence type="ECO:0000256" key="4">
    <source>
        <dbReference type="SAM" id="Phobius"/>
    </source>
</evidence>
<evidence type="ECO:0000256" key="2">
    <source>
        <dbReference type="ARBA" id="ARBA00022857"/>
    </source>
</evidence>
<protein>
    <recommendedName>
        <fullName evidence="7">Short-chain dehydrogenase/reductase family protein</fullName>
    </recommendedName>
</protein>
<evidence type="ECO:0008006" key="7">
    <source>
        <dbReference type="Google" id="ProtNLM"/>
    </source>
</evidence>
<keyword evidence="4" id="KW-1133">Transmembrane helix</keyword>
<dbReference type="Gene3D" id="3.40.50.720">
    <property type="entry name" value="NAD(P)-binding Rossmann-like Domain"/>
    <property type="match status" value="1"/>
</dbReference>
<dbReference type="PANTHER" id="PTHR24322:SF736">
    <property type="entry name" value="RETINOL DEHYDROGENASE 10"/>
    <property type="match status" value="1"/>
</dbReference>
<keyword evidence="4" id="KW-0812">Transmembrane</keyword>
<keyword evidence="2" id="KW-0521">NADP</keyword>
<accession>A0A2U3EGV9</accession>
<name>A0A2U3EGV9_PURLI</name>
<dbReference type="SUPFAM" id="SSF51735">
    <property type="entry name" value="NAD(P)-binding Rossmann-fold domains"/>
    <property type="match status" value="1"/>
</dbReference>
<keyword evidence="3" id="KW-0560">Oxidoreductase</keyword>
<evidence type="ECO:0000256" key="3">
    <source>
        <dbReference type="ARBA" id="ARBA00023002"/>
    </source>
</evidence>
<dbReference type="GO" id="GO:0016616">
    <property type="term" value="F:oxidoreductase activity, acting on the CH-OH group of donors, NAD or NADP as acceptor"/>
    <property type="evidence" value="ECO:0007669"/>
    <property type="project" value="TreeGrafter"/>
</dbReference>
<dbReference type="InterPro" id="IPR020904">
    <property type="entry name" value="Sc_DH/Rdtase_CS"/>
</dbReference>
<dbReference type="PROSITE" id="PS00061">
    <property type="entry name" value="ADH_SHORT"/>
    <property type="match status" value="1"/>
</dbReference>
<feature type="transmembrane region" description="Helical" evidence="4">
    <location>
        <begin position="197"/>
        <end position="216"/>
    </location>
</feature>